<feature type="compositionally biased region" description="Low complexity" evidence="1">
    <location>
        <begin position="264"/>
        <end position="276"/>
    </location>
</feature>
<feature type="transmembrane region" description="Helical" evidence="2">
    <location>
        <begin position="67"/>
        <end position="89"/>
    </location>
</feature>
<dbReference type="OrthoDB" id="3197626at2759"/>
<dbReference type="STRING" id="215250.A0A316YKK2"/>
<feature type="region of interest" description="Disordered" evidence="1">
    <location>
        <begin position="237"/>
        <end position="304"/>
    </location>
</feature>
<dbReference type="InParanoid" id="A0A316YKK2"/>
<evidence type="ECO:0000256" key="1">
    <source>
        <dbReference type="SAM" id="MobiDB-lite"/>
    </source>
</evidence>
<organism evidence="3 4">
    <name type="scientific">Acaromyces ingoldii</name>
    <dbReference type="NCBI Taxonomy" id="215250"/>
    <lineage>
        <taxon>Eukaryota</taxon>
        <taxon>Fungi</taxon>
        <taxon>Dikarya</taxon>
        <taxon>Basidiomycota</taxon>
        <taxon>Ustilaginomycotina</taxon>
        <taxon>Exobasidiomycetes</taxon>
        <taxon>Exobasidiales</taxon>
        <taxon>Cryptobasidiaceae</taxon>
        <taxon>Acaromyces</taxon>
    </lineage>
</organism>
<keyword evidence="2" id="KW-0472">Membrane</keyword>
<keyword evidence="2" id="KW-1133">Transmembrane helix</keyword>
<dbReference type="Proteomes" id="UP000245768">
    <property type="component" value="Unassembled WGS sequence"/>
</dbReference>
<dbReference type="EMBL" id="KZ819637">
    <property type="protein sequence ID" value="PWN89739.1"/>
    <property type="molecule type" value="Genomic_DNA"/>
</dbReference>
<accession>A0A316YKK2</accession>
<sequence>MGIFVFDLVLNARFDWSILSGQRLRKWPQLLYFGTKLVFLVFLALDTMLFWLETEIDCQAALIAVEWSMGAVVIMSSSLLACRTVCVFFGTAKKVVTALVLVFGAGLVAAWMHGVQDVSAAWSPAAASPWNTGACGPTAIKPTYYVKYLITILFDLFVLSVTVMGIMRMNSSSRIGDVLIKQGVVYFVLTFIVNFVITVLTILKLSPAMSLIAAMPQSLICVVASTRLYRELVEEAQPRNVNSSSHPSSSSRTGTMASKSLKPSATASQTSASTSSVDKMEKGVTVQQTHATHSSPMPEYLRGHPFNNLATVPYAEAPADDPVQAAYPRLLGRTSPV</sequence>
<reference evidence="3 4" key="1">
    <citation type="journal article" date="2018" name="Mol. Biol. Evol.">
        <title>Broad Genomic Sampling Reveals a Smut Pathogenic Ancestry of the Fungal Clade Ustilaginomycotina.</title>
        <authorList>
            <person name="Kijpornyongpan T."/>
            <person name="Mondo S.J."/>
            <person name="Barry K."/>
            <person name="Sandor L."/>
            <person name="Lee J."/>
            <person name="Lipzen A."/>
            <person name="Pangilinan J."/>
            <person name="LaButti K."/>
            <person name="Hainaut M."/>
            <person name="Henrissat B."/>
            <person name="Grigoriev I.V."/>
            <person name="Spatafora J.W."/>
            <person name="Aime M.C."/>
        </authorList>
    </citation>
    <scope>NUCLEOTIDE SEQUENCE [LARGE SCALE GENOMIC DNA]</scope>
    <source>
        <strain evidence="3 4">MCA 4198</strain>
    </source>
</reference>
<name>A0A316YKK2_9BASI</name>
<evidence type="ECO:0000313" key="4">
    <source>
        <dbReference type="Proteomes" id="UP000245768"/>
    </source>
</evidence>
<feature type="compositionally biased region" description="Polar residues" evidence="1">
    <location>
        <begin position="285"/>
        <end position="295"/>
    </location>
</feature>
<keyword evidence="4" id="KW-1185">Reference proteome</keyword>
<evidence type="ECO:0000313" key="3">
    <source>
        <dbReference type="EMBL" id="PWN89739.1"/>
    </source>
</evidence>
<dbReference type="RefSeq" id="XP_025376937.1">
    <property type="nucleotide sequence ID" value="XM_025518896.1"/>
</dbReference>
<feature type="transmembrane region" description="Helical" evidence="2">
    <location>
        <begin position="179"/>
        <end position="203"/>
    </location>
</feature>
<dbReference type="GeneID" id="37040812"/>
<protein>
    <recommendedName>
        <fullName evidence="5">G-protein coupled receptors family 3 profile domain-containing protein</fullName>
    </recommendedName>
</protein>
<gene>
    <name evidence="3" type="ORF">FA10DRAFT_232225</name>
</gene>
<keyword evidence="2" id="KW-0812">Transmembrane</keyword>
<proteinExistence type="predicted"/>
<evidence type="ECO:0000256" key="2">
    <source>
        <dbReference type="SAM" id="Phobius"/>
    </source>
</evidence>
<feature type="transmembrane region" description="Helical" evidence="2">
    <location>
        <begin position="148"/>
        <end position="167"/>
    </location>
</feature>
<feature type="transmembrane region" description="Helical" evidence="2">
    <location>
        <begin position="30"/>
        <end position="52"/>
    </location>
</feature>
<feature type="transmembrane region" description="Helical" evidence="2">
    <location>
        <begin position="96"/>
        <end position="114"/>
    </location>
</feature>
<feature type="compositionally biased region" description="Polar residues" evidence="1">
    <location>
        <begin position="252"/>
        <end position="263"/>
    </location>
</feature>
<dbReference type="AlphaFoldDB" id="A0A316YKK2"/>
<evidence type="ECO:0008006" key="5">
    <source>
        <dbReference type="Google" id="ProtNLM"/>
    </source>
</evidence>